<gene>
    <name evidence="1" type="ORF">QWY31_08335</name>
</gene>
<evidence type="ECO:0000313" key="1">
    <source>
        <dbReference type="EMBL" id="MDN4165505.1"/>
    </source>
</evidence>
<dbReference type="EMBL" id="JAUHJS010000004">
    <property type="protein sequence ID" value="MDN4165505.1"/>
    <property type="molecule type" value="Genomic_DNA"/>
</dbReference>
<dbReference type="Gene3D" id="3.30.40.220">
    <property type="match status" value="1"/>
</dbReference>
<reference evidence="1" key="1">
    <citation type="submission" date="2023-06" db="EMBL/GenBank/DDBJ databases">
        <title>Cytophagales bacterium Strain LB-30, isolated from soil.</title>
        <authorList>
            <person name="Liu B."/>
        </authorList>
    </citation>
    <scope>NUCLEOTIDE SEQUENCE</scope>
    <source>
        <strain evidence="1">LB-30</strain>
    </source>
</reference>
<keyword evidence="2" id="KW-1185">Reference proteome</keyword>
<name>A0ABT8F4X4_9BACT</name>
<protein>
    <recommendedName>
        <fullName evidence="3">HNH endonuclease</fullName>
    </recommendedName>
</protein>
<sequence>MNIEIRKKYKTKAKDSFKTKKNLFLFNTVLNKHLTFTKSNFEKFKITDDLVKCYSAEYWQQETDYQINGLKISEIESEINVIVKKYTDTIKELETDYVDSFSKIFPVEDFEKLLSARECHYCKITIGEIEELGIRKLLYKKTLRGWNLEIDRLNSNFEYTPKNCVMSCYWCNNAKTDEFTEAEFIKIGAEIKKIWQDRKK</sequence>
<evidence type="ECO:0008006" key="3">
    <source>
        <dbReference type="Google" id="ProtNLM"/>
    </source>
</evidence>
<dbReference type="RefSeq" id="WP_320004037.1">
    <property type="nucleotide sequence ID" value="NZ_JAUHJS010000004.1"/>
</dbReference>
<comment type="caution">
    <text evidence="1">The sequence shown here is derived from an EMBL/GenBank/DDBJ whole genome shotgun (WGS) entry which is preliminary data.</text>
</comment>
<dbReference type="Proteomes" id="UP001168552">
    <property type="component" value="Unassembled WGS sequence"/>
</dbReference>
<proteinExistence type="predicted"/>
<accession>A0ABT8F4X4</accession>
<evidence type="ECO:0000313" key="2">
    <source>
        <dbReference type="Proteomes" id="UP001168552"/>
    </source>
</evidence>
<organism evidence="1 2">
    <name type="scientific">Shiella aurantiaca</name>
    <dbReference type="NCBI Taxonomy" id="3058365"/>
    <lineage>
        <taxon>Bacteria</taxon>
        <taxon>Pseudomonadati</taxon>
        <taxon>Bacteroidota</taxon>
        <taxon>Cytophagia</taxon>
        <taxon>Cytophagales</taxon>
        <taxon>Shiellaceae</taxon>
        <taxon>Shiella</taxon>
    </lineage>
</organism>